<keyword evidence="2" id="KW-0012">Acyltransferase</keyword>
<keyword evidence="3" id="KW-1133">Transmembrane helix</keyword>
<dbReference type="OrthoDB" id="7595389at2"/>
<keyword evidence="1 5" id="KW-0808">Transferase</keyword>
<dbReference type="eggNOG" id="COG0456">
    <property type="taxonomic scope" value="Bacteria"/>
</dbReference>
<dbReference type="Proteomes" id="UP000006512">
    <property type="component" value="Unassembled WGS sequence"/>
</dbReference>
<dbReference type="EMBL" id="GL883077">
    <property type="protein sequence ID" value="EGF93645.1"/>
    <property type="molecule type" value="Genomic_DNA"/>
</dbReference>
<keyword evidence="3" id="KW-0472">Membrane</keyword>
<evidence type="ECO:0000256" key="1">
    <source>
        <dbReference type="ARBA" id="ARBA00022679"/>
    </source>
</evidence>
<dbReference type="InterPro" id="IPR000182">
    <property type="entry name" value="GNAT_dom"/>
</dbReference>
<dbReference type="PANTHER" id="PTHR43877:SF1">
    <property type="entry name" value="ACETYLTRANSFERASE"/>
    <property type="match status" value="1"/>
</dbReference>
<feature type="domain" description="N-acetyltransferase" evidence="4">
    <location>
        <begin position="4"/>
        <end position="153"/>
    </location>
</feature>
<protein>
    <submittedName>
        <fullName evidence="5">Acetyltransferase GNAT family protein</fullName>
    </submittedName>
</protein>
<dbReference type="PROSITE" id="PS51186">
    <property type="entry name" value="GNAT"/>
    <property type="match status" value="1"/>
</dbReference>
<evidence type="ECO:0000256" key="2">
    <source>
        <dbReference type="ARBA" id="ARBA00023315"/>
    </source>
</evidence>
<name>F4QGG4_9CAUL</name>
<organism evidence="5 6">
    <name type="scientific">Asticcacaulis biprosthecium C19</name>
    <dbReference type="NCBI Taxonomy" id="715226"/>
    <lineage>
        <taxon>Bacteria</taxon>
        <taxon>Pseudomonadati</taxon>
        <taxon>Pseudomonadota</taxon>
        <taxon>Alphaproteobacteria</taxon>
        <taxon>Caulobacterales</taxon>
        <taxon>Caulobacteraceae</taxon>
        <taxon>Asticcacaulis</taxon>
    </lineage>
</organism>
<reference evidence="6" key="1">
    <citation type="submission" date="2011-03" db="EMBL/GenBank/DDBJ databases">
        <title>Draft genome sequence of Brevundimonas diminuta.</title>
        <authorList>
            <person name="Brown P.J.B."/>
            <person name="Buechlein A."/>
            <person name="Hemmerich C."/>
            <person name="Brun Y.V."/>
        </authorList>
    </citation>
    <scope>NUCLEOTIDE SEQUENCE [LARGE SCALE GENOMIC DNA]</scope>
    <source>
        <strain evidence="6">C19</strain>
    </source>
</reference>
<dbReference type="HOGENOM" id="CLU_013985_34_5_5"/>
<dbReference type="SUPFAM" id="SSF55729">
    <property type="entry name" value="Acyl-CoA N-acyltransferases (Nat)"/>
    <property type="match status" value="1"/>
</dbReference>
<keyword evidence="3" id="KW-0812">Transmembrane</keyword>
<dbReference type="RefSeq" id="WP_006272846.1">
    <property type="nucleotide sequence ID" value="NZ_GL883077.1"/>
</dbReference>
<sequence>MTDLVIRPAASADLSHLLDLYRHLDAEDTRCPPGVAVDVFERFRRYDGSAILIGLIGEAMVASCTIVVIPNLTRGGMPYALIENVVTHGDCRGQGFGKAILAAAVERAWAQGCYKAMLMTGSKKPETLAFYAAAGFEASKTGFQVRRLPPRAE</sequence>
<dbReference type="Pfam" id="PF00583">
    <property type="entry name" value="Acetyltransf_1"/>
    <property type="match status" value="1"/>
</dbReference>
<feature type="transmembrane region" description="Helical" evidence="3">
    <location>
        <begin position="50"/>
        <end position="69"/>
    </location>
</feature>
<gene>
    <name evidence="5" type="ORF">ABI_20860</name>
</gene>
<dbReference type="InterPro" id="IPR050832">
    <property type="entry name" value="Bact_Acetyltransf"/>
</dbReference>
<dbReference type="Gene3D" id="3.40.630.30">
    <property type="match status" value="1"/>
</dbReference>
<accession>F4QGG4</accession>
<dbReference type="AlphaFoldDB" id="F4QGG4"/>
<keyword evidence="6" id="KW-1185">Reference proteome</keyword>
<dbReference type="InterPro" id="IPR016181">
    <property type="entry name" value="Acyl_CoA_acyltransferase"/>
</dbReference>
<dbReference type="GO" id="GO:0016747">
    <property type="term" value="F:acyltransferase activity, transferring groups other than amino-acyl groups"/>
    <property type="evidence" value="ECO:0007669"/>
    <property type="project" value="InterPro"/>
</dbReference>
<proteinExistence type="predicted"/>
<evidence type="ECO:0000256" key="3">
    <source>
        <dbReference type="SAM" id="Phobius"/>
    </source>
</evidence>
<evidence type="ECO:0000259" key="4">
    <source>
        <dbReference type="PROSITE" id="PS51186"/>
    </source>
</evidence>
<dbReference type="STRING" id="715226.ABI_20860"/>
<dbReference type="CDD" id="cd04301">
    <property type="entry name" value="NAT_SF"/>
    <property type="match status" value="1"/>
</dbReference>
<evidence type="ECO:0000313" key="6">
    <source>
        <dbReference type="Proteomes" id="UP000006512"/>
    </source>
</evidence>
<evidence type="ECO:0000313" key="5">
    <source>
        <dbReference type="EMBL" id="EGF93645.1"/>
    </source>
</evidence>
<dbReference type="PANTHER" id="PTHR43877">
    <property type="entry name" value="AMINOALKYLPHOSPHONATE N-ACETYLTRANSFERASE-RELATED-RELATED"/>
    <property type="match status" value="1"/>
</dbReference>